<evidence type="ECO:0000256" key="1">
    <source>
        <dbReference type="SAM" id="Phobius"/>
    </source>
</evidence>
<reference evidence="3" key="1">
    <citation type="journal article" date="2019" name="Int. J. Syst. Evol. Microbiol.">
        <title>The Global Catalogue of Microorganisms (GCM) 10K type strain sequencing project: providing services to taxonomists for standard genome sequencing and annotation.</title>
        <authorList>
            <consortium name="The Broad Institute Genomics Platform"/>
            <consortium name="The Broad Institute Genome Sequencing Center for Infectious Disease"/>
            <person name="Wu L."/>
            <person name="Ma J."/>
        </authorList>
    </citation>
    <scope>NUCLEOTIDE SEQUENCE [LARGE SCALE GENOMIC DNA]</scope>
    <source>
        <strain evidence="3">JCM 12662</strain>
    </source>
</reference>
<gene>
    <name evidence="2" type="ORF">GCM10008932_14650</name>
</gene>
<name>A0ABP3HB33_9LACT</name>
<feature type="transmembrane region" description="Helical" evidence="1">
    <location>
        <begin position="51"/>
        <end position="73"/>
    </location>
</feature>
<evidence type="ECO:0000313" key="3">
    <source>
        <dbReference type="Proteomes" id="UP001501166"/>
    </source>
</evidence>
<keyword evidence="1" id="KW-0472">Membrane</keyword>
<comment type="caution">
    <text evidence="2">The sequence shown here is derived from an EMBL/GenBank/DDBJ whole genome shotgun (WGS) entry which is preliminary data.</text>
</comment>
<accession>A0ABP3HB33</accession>
<protein>
    <submittedName>
        <fullName evidence="2">Uncharacterized protein</fullName>
    </submittedName>
</protein>
<dbReference type="Proteomes" id="UP001501166">
    <property type="component" value="Unassembled WGS sequence"/>
</dbReference>
<dbReference type="InterPro" id="IPR010699">
    <property type="entry name" value="DUF1275"/>
</dbReference>
<evidence type="ECO:0000313" key="2">
    <source>
        <dbReference type="EMBL" id="GAA0363286.1"/>
    </source>
</evidence>
<proteinExistence type="predicted"/>
<feature type="transmembrane region" description="Helical" evidence="1">
    <location>
        <begin position="110"/>
        <end position="127"/>
    </location>
</feature>
<dbReference type="RefSeq" id="WP_343755223.1">
    <property type="nucleotide sequence ID" value="NZ_BAAACW010000094.1"/>
</dbReference>
<keyword evidence="1" id="KW-0812">Transmembrane</keyword>
<feature type="transmembrane region" description="Helical" evidence="1">
    <location>
        <begin position="85"/>
        <end position="104"/>
    </location>
</feature>
<keyword evidence="3" id="KW-1185">Reference proteome</keyword>
<sequence length="132" mass="15116">MSYKYWQGYLAVAGLIALLWIPAVLESAIVPILSFAMGIICSMTLDNHGYIGTITMMTGLMTSLANELSYWLFRKKSSSKKQAIYLTKNLVSYILGVLIQMFIYLLYGRIITLTFIFLILFLSLWAYRFGER</sequence>
<keyword evidence="1" id="KW-1133">Transmembrane helix</keyword>
<dbReference type="Pfam" id="PF06912">
    <property type="entry name" value="DUF1275"/>
    <property type="match status" value="1"/>
</dbReference>
<dbReference type="EMBL" id="BAAACW010000094">
    <property type="protein sequence ID" value="GAA0363286.1"/>
    <property type="molecule type" value="Genomic_DNA"/>
</dbReference>
<organism evidence="2 3">
    <name type="scientific">Alkalibacterium iburiense</name>
    <dbReference type="NCBI Taxonomy" id="290589"/>
    <lineage>
        <taxon>Bacteria</taxon>
        <taxon>Bacillati</taxon>
        <taxon>Bacillota</taxon>
        <taxon>Bacilli</taxon>
        <taxon>Lactobacillales</taxon>
        <taxon>Carnobacteriaceae</taxon>
        <taxon>Alkalibacterium</taxon>
    </lineage>
</organism>